<evidence type="ECO:0000313" key="8">
    <source>
        <dbReference type="Proteomes" id="UP001295740"/>
    </source>
</evidence>
<protein>
    <submittedName>
        <fullName evidence="7">Uu.00g044270.m01.CDS01</fullName>
    </submittedName>
</protein>
<name>A0AAI8VAW9_9PEZI</name>
<dbReference type="GO" id="GO:0005634">
    <property type="term" value="C:nucleus"/>
    <property type="evidence" value="ECO:0007669"/>
    <property type="project" value="UniProtKB-SubCell"/>
</dbReference>
<evidence type="ECO:0000256" key="2">
    <source>
        <dbReference type="ARBA" id="ARBA00023015"/>
    </source>
</evidence>
<gene>
    <name evidence="7" type="ORF">KHLLAP_LOCUS2042</name>
</gene>
<evidence type="ECO:0000256" key="4">
    <source>
        <dbReference type="ARBA" id="ARBA00023242"/>
    </source>
</evidence>
<feature type="domain" description="BZIP" evidence="6">
    <location>
        <begin position="187"/>
        <end position="243"/>
    </location>
</feature>
<feature type="compositionally biased region" description="Polar residues" evidence="5">
    <location>
        <begin position="40"/>
        <end position="65"/>
    </location>
</feature>
<dbReference type="AlphaFoldDB" id="A0AAI8VAW9"/>
<keyword evidence="2" id="KW-0805">Transcription regulation</keyword>
<evidence type="ECO:0000256" key="5">
    <source>
        <dbReference type="SAM" id="MobiDB-lite"/>
    </source>
</evidence>
<dbReference type="InterPro" id="IPR004827">
    <property type="entry name" value="bZIP"/>
</dbReference>
<accession>A0AAI8VAW9</accession>
<proteinExistence type="predicted"/>
<dbReference type="SMART" id="SM00338">
    <property type="entry name" value="BRLZ"/>
    <property type="match status" value="1"/>
</dbReference>
<evidence type="ECO:0000313" key="7">
    <source>
        <dbReference type="EMBL" id="CAJ2501574.1"/>
    </source>
</evidence>
<organism evidence="7 8">
    <name type="scientific">Anthostomella pinea</name>
    <dbReference type="NCBI Taxonomy" id="933095"/>
    <lineage>
        <taxon>Eukaryota</taxon>
        <taxon>Fungi</taxon>
        <taxon>Dikarya</taxon>
        <taxon>Ascomycota</taxon>
        <taxon>Pezizomycotina</taxon>
        <taxon>Sordariomycetes</taxon>
        <taxon>Xylariomycetidae</taxon>
        <taxon>Xylariales</taxon>
        <taxon>Xylariaceae</taxon>
        <taxon>Anthostomella</taxon>
    </lineage>
</organism>
<keyword evidence="8" id="KW-1185">Reference proteome</keyword>
<feature type="compositionally biased region" description="Basic and acidic residues" evidence="5">
    <location>
        <begin position="98"/>
        <end position="111"/>
    </location>
</feature>
<dbReference type="InterPro" id="IPR046347">
    <property type="entry name" value="bZIP_sf"/>
</dbReference>
<dbReference type="PROSITE" id="PS50217">
    <property type="entry name" value="BZIP"/>
    <property type="match status" value="1"/>
</dbReference>
<reference evidence="7" key="1">
    <citation type="submission" date="2023-10" db="EMBL/GenBank/DDBJ databases">
        <authorList>
            <person name="Hackl T."/>
        </authorList>
    </citation>
    <scope>NUCLEOTIDE SEQUENCE</scope>
</reference>
<dbReference type="Proteomes" id="UP001295740">
    <property type="component" value="Unassembled WGS sequence"/>
</dbReference>
<dbReference type="InterPro" id="IPR051027">
    <property type="entry name" value="bZIP_transcription_factors"/>
</dbReference>
<dbReference type="SUPFAM" id="SSF57959">
    <property type="entry name" value="Leucine zipper domain"/>
    <property type="match status" value="1"/>
</dbReference>
<dbReference type="Gene3D" id="1.20.5.170">
    <property type="match status" value="1"/>
</dbReference>
<feature type="region of interest" description="Disordered" evidence="5">
    <location>
        <begin position="40"/>
        <end position="80"/>
    </location>
</feature>
<dbReference type="GO" id="GO:0003700">
    <property type="term" value="F:DNA-binding transcription factor activity"/>
    <property type="evidence" value="ECO:0007669"/>
    <property type="project" value="InterPro"/>
</dbReference>
<dbReference type="CDD" id="cd14687">
    <property type="entry name" value="bZIP_ATF2"/>
    <property type="match status" value="1"/>
</dbReference>
<evidence type="ECO:0000256" key="3">
    <source>
        <dbReference type="ARBA" id="ARBA00023163"/>
    </source>
</evidence>
<comment type="caution">
    <text evidence="7">The sequence shown here is derived from an EMBL/GenBank/DDBJ whole genome shotgun (WGS) entry which is preliminary data.</text>
</comment>
<comment type="subcellular location">
    <subcellularLocation>
        <location evidence="1">Nucleus</location>
    </subcellularLocation>
</comment>
<evidence type="ECO:0000256" key="1">
    <source>
        <dbReference type="ARBA" id="ARBA00004123"/>
    </source>
</evidence>
<keyword evidence="4" id="KW-0539">Nucleus</keyword>
<feature type="region of interest" description="Disordered" evidence="5">
    <location>
        <begin position="96"/>
        <end position="202"/>
    </location>
</feature>
<dbReference type="EMBL" id="CAUWAG010000003">
    <property type="protein sequence ID" value="CAJ2501574.1"/>
    <property type="molecule type" value="Genomic_DNA"/>
</dbReference>
<sequence length="263" mass="29400">MTLAIDSRDTCRDFGDYQAAVSPWDSFFLGAPFDSNNTSAPGFQDWSSLLDSSGNLRKPSTQNADSILDPPEDLSFSFDAGNDFTESLKFGTLLTTRDTPHVDPQDEKLHPPDASGLPDSVHATRKRRREERDQPVPNDDSNGDDESTSSKSIKRRRKPSRTTASPPATSPAESSGSFKTANSPHHRERNRVAAHKCRQKAKKSVSVLQERERQLHQQNQMLVENLGCLRDEILSPKNEILRHSDCDSELIQNYIAKAARNLR</sequence>
<feature type="compositionally biased region" description="Low complexity" evidence="5">
    <location>
        <begin position="161"/>
        <end position="177"/>
    </location>
</feature>
<evidence type="ECO:0000259" key="6">
    <source>
        <dbReference type="PROSITE" id="PS50217"/>
    </source>
</evidence>
<dbReference type="PANTHER" id="PTHR19304">
    <property type="entry name" value="CYCLIC-AMP RESPONSE ELEMENT BINDING PROTEIN"/>
    <property type="match status" value="1"/>
</dbReference>
<keyword evidence="3" id="KW-0804">Transcription</keyword>
<dbReference type="Pfam" id="PF00170">
    <property type="entry name" value="bZIP_1"/>
    <property type="match status" value="1"/>
</dbReference>
<dbReference type="PROSITE" id="PS00036">
    <property type="entry name" value="BZIP_BASIC"/>
    <property type="match status" value="1"/>
</dbReference>
<feature type="compositionally biased region" description="Basic residues" evidence="5">
    <location>
        <begin position="184"/>
        <end position="202"/>
    </location>
</feature>